<dbReference type="PROSITE" id="PS51819">
    <property type="entry name" value="VOC"/>
    <property type="match status" value="1"/>
</dbReference>
<comment type="caution">
    <text evidence="2">The sequence shown here is derived from an EMBL/GenBank/DDBJ whole genome shotgun (WGS) entry which is preliminary data.</text>
</comment>
<dbReference type="InterPro" id="IPR037523">
    <property type="entry name" value="VOC_core"/>
</dbReference>
<dbReference type="RefSeq" id="WP_323124550.1">
    <property type="nucleotide sequence ID" value="NZ_JAYESH010000015.1"/>
</dbReference>
<dbReference type="Pfam" id="PF13669">
    <property type="entry name" value="Glyoxalase_4"/>
    <property type="match status" value="1"/>
</dbReference>
<dbReference type="Gene3D" id="3.10.180.10">
    <property type="entry name" value="2,3-Dihydroxybiphenyl 1,2-Dioxygenase, domain 1"/>
    <property type="match status" value="1"/>
</dbReference>
<name>A0ABU6B282_9NOCA</name>
<organism evidence="2 3">
    <name type="scientific">Nocardia implantans</name>
    <dbReference type="NCBI Taxonomy" id="3108168"/>
    <lineage>
        <taxon>Bacteria</taxon>
        <taxon>Bacillati</taxon>
        <taxon>Actinomycetota</taxon>
        <taxon>Actinomycetes</taxon>
        <taxon>Mycobacteriales</taxon>
        <taxon>Nocardiaceae</taxon>
        <taxon>Nocardia</taxon>
    </lineage>
</organism>
<protein>
    <submittedName>
        <fullName evidence="2">VOC family protein</fullName>
    </submittedName>
</protein>
<reference evidence="2 3" key="1">
    <citation type="submission" date="2023-12" db="EMBL/GenBank/DDBJ databases">
        <title>novel species in genus Nocarida.</title>
        <authorList>
            <person name="Li Z."/>
        </authorList>
    </citation>
    <scope>NUCLEOTIDE SEQUENCE [LARGE SCALE GENOMIC DNA]</scope>
    <source>
        <strain evidence="2 3">CDC186</strain>
    </source>
</reference>
<sequence length="179" mass="19264">MVARREQARGPPMITSGPIFQLCWVVDDLASACEVFTSRYGVGEWFTIPEVHFGPDAAQLRGAPADYTIGVALGYAGGQQLELIEPRGGASLYAEHLDRAGAGLHHAAWVPEDYDAALAEAAAAGIEITARGRFDGVGMEFAYLDGGPIGSHIELLRLSPQMKALFDHLIPEGFTNPWR</sequence>
<feature type="domain" description="VOC" evidence="1">
    <location>
        <begin position="18"/>
        <end position="158"/>
    </location>
</feature>
<gene>
    <name evidence="2" type="ORF">U3653_27890</name>
</gene>
<dbReference type="EMBL" id="JAYKYQ010000014">
    <property type="protein sequence ID" value="MEB3513867.1"/>
    <property type="molecule type" value="Genomic_DNA"/>
</dbReference>
<accession>A0ABU6B282</accession>
<keyword evidence="3" id="KW-1185">Reference proteome</keyword>
<evidence type="ECO:0000313" key="2">
    <source>
        <dbReference type="EMBL" id="MEB3513867.1"/>
    </source>
</evidence>
<evidence type="ECO:0000313" key="3">
    <source>
        <dbReference type="Proteomes" id="UP001348098"/>
    </source>
</evidence>
<dbReference type="Proteomes" id="UP001348098">
    <property type="component" value="Unassembled WGS sequence"/>
</dbReference>
<dbReference type="SUPFAM" id="SSF54593">
    <property type="entry name" value="Glyoxalase/Bleomycin resistance protein/Dihydroxybiphenyl dioxygenase"/>
    <property type="match status" value="1"/>
</dbReference>
<evidence type="ECO:0000259" key="1">
    <source>
        <dbReference type="PROSITE" id="PS51819"/>
    </source>
</evidence>
<dbReference type="InterPro" id="IPR029068">
    <property type="entry name" value="Glyas_Bleomycin-R_OHBP_Dase"/>
</dbReference>
<proteinExistence type="predicted"/>